<evidence type="ECO:0000313" key="3">
    <source>
        <dbReference type="EMBL" id="AVZ75944.1"/>
    </source>
</evidence>
<dbReference type="EMBL" id="CP026304">
    <property type="protein sequence ID" value="AVZ75944.1"/>
    <property type="molecule type" value="Genomic_DNA"/>
</dbReference>
<evidence type="ECO:0000256" key="1">
    <source>
        <dbReference type="SAM" id="MobiDB-lite"/>
    </source>
</evidence>
<keyword evidence="4" id="KW-1185">Reference proteome</keyword>
<protein>
    <recommendedName>
        <fullName evidence="2">Integrase catalytic domain-containing protein</fullName>
    </recommendedName>
</protein>
<proteinExistence type="predicted"/>
<name>A0A2R4TA47_9ACTN</name>
<evidence type="ECO:0000259" key="2">
    <source>
        <dbReference type="Pfam" id="PF13333"/>
    </source>
</evidence>
<dbReference type="KEGG" id="slk:SLUN_30805"/>
<dbReference type="InterPro" id="IPR001584">
    <property type="entry name" value="Integrase_cat-core"/>
</dbReference>
<dbReference type="AlphaFoldDB" id="A0A2R4TA47"/>
<accession>A0A2R4TA47</accession>
<organism evidence="3 4">
    <name type="scientific">Streptomyces lunaelactis</name>
    <dbReference type="NCBI Taxonomy" id="1535768"/>
    <lineage>
        <taxon>Bacteria</taxon>
        <taxon>Bacillati</taxon>
        <taxon>Actinomycetota</taxon>
        <taxon>Actinomycetes</taxon>
        <taxon>Kitasatosporales</taxon>
        <taxon>Streptomycetaceae</taxon>
        <taxon>Streptomyces</taxon>
    </lineage>
</organism>
<feature type="domain" description="Integrase catalytic" evidence="2">
    <location>
        <begin position="2"/>
        <end position="42"/>
    </location>
</feature>
<reference evidence="3 4" key="1">
    <citation type="submission" date="2018-01" db="EMBL/GenBank/DDBJ databases">
        <title>Complete genome sequence of Streptomyces lunaelactis MM109T, a Ferroverdin A producer isolated from cave moonmilk deposits.</title>
        <authorList>
            <person name="Naome A."/>
            <person name="Martinet L."/>
            <person name="Maciejewska M."/>
            <person name="Anderssen S."/>
            <person name="Adam D."/>
            <person name="Tenconi E."/>
            <person name="Deflandre B."/>
            <person name="Arguelles-Arias A."/>
            <person name="Calusinska M."/>
            <person name="Copieters W."/>
            <person name="Karim L."/>
            <person name="Hanikenne M."/>
            <person name="Baurain D."/>
            <person name="van Wezel G."/>
            <person name="Smargiasso N."/>
            <person name="de Pauw E."/>
            <person name="Delfosse P."/>
            <person name="Rigali S."/>
        </authorList>
    </citation>
    <scope>NUCLEOTIDE SEQUENCE [LARGE SCALE GENOMIC DNA]</scope>
    <source>
        <strain evidence="3 4">MM109</strain>
    </source>
</reference>
<dbReference type="Pfam" id="PF13333">
    <property type="entry name" value="rve_2"/>
    <property type="match status" value="1"/>
</dbReference>
<dbReference type="Proteomes" id="UP000244201">
    <property type="component" value="Chromosome"/>
</dbReference>
<gene>
    <name evidence="3" type="ORF">SLUN_30805</name>
</gene>
<dbReference type="OrthoDB" id="4281720at2"/>
<sequence length="53" mass="6226">MHTKLFATMSQARLEIFAWLTYNNARRRHSARPTSPMEFEQQHHRTANLSLAA</sequence>
<feature type="region of interest" description="Disordered" evidence="1">
    <location>
        <begin position="31"/>
        <end position="53"/>
    </location>
</feature>
<evidence type="ECO:0000313" key="4">
    <source>
        <dbReference type="Proteomes" id="UP000244201"/>
    </source>
</evidence>